<dbReference type="InterPro" id="IPR038765">
    <property type="entry name" value="Papain-like_cys_pep_sf"/>
</dbReference>
<comment type="caution">
    <text evidence="2">The sequence shown here is derived from an EMBL/GenBank/DDBJ whole genome shotgun (WGS) entry which is preliminary data.</text>
</comment>
<evidence type="ECO:0000313" key="2">
    <source>
        <dbReference type="EMBL" id="ODR95362.1"/>
    </source>
</evidence>
<dbReference type="InterPro" id="IPR002931">
    <property type="entry name" value="Transglutaminase-like"/>
</dbReference>
<dbReference type="SMART" id="SM00460">
    <property type="entry name" value="TGc"/>
    <property type="match status" value="1"/>
</dbReference>
<proteinExistence type="predicted"/>
<sequence length="294" mass="32108">MIYDIDHLTAYAYDEPVMSATLALRLTPRNSALQRKLGHTVRVDPPPDQIGVYDDFFGNAVDVVTIDTKHTELTIKSSARVECLDRPALIEENLAWERVAQEALSRRDLSGSGLAHFLFPSPLISLERDVALYAQESFPEGRGIFEACTDLMSRIRNDFEYEPTTTEISTTVAQAFAQRSGVCQDFAQIMISGLRGLGLPAAYVSGYLRTIPPPGEERLQGPDATHAWVSVWTGEVGGWIGFDPTNAIHASTDHVDLAVGRDFSDVSPVHGVFVGSGAHQLRVEVDVVPVEGNG</sequence>
<dbReference type="AlphaFoldDB" id="A0A1E3VPE3"/>
<name>A0A1E3VPE3_9HYPH</name>
<dbReference type="Pfam" id="PF08379">
    <property type="entry name" value="Bact_transglu_N"/>
    <property type="match status" value="1"/>
</dbReference>
<reference evidence="2 3" key="1">
    <citation type="journal article" date="2016" name="Environ. Microbiol.">
        <title>New Methyloceanibacter diversity from North Sea sediments includes methanotroph containing solely the soluble methane monooxygenase.</title>
        <authorList>
            <person name="Vekeman B."/>
            <person name="Kerckhof F.M."/>
            <person name="Cremers G."/>
            <person name="de Vos P."/>
            <person name="Vandamme P."/>
            <person name="Boon N."/>
            <person name="Op den Camp H.J."/>
            <person name="Heylen K."/>
        </authorList>
    </citation>
    <scope>NUCLEOTIDE SEQUENCE [LARGE SCALE GENOMIC DNA]</scope>
    <source>
        <strain evidence="2 3">R-67176</strain>
    </source>
</reference>
<dbReference type="Pfam" id="PF01841">
    <property type="entry name" value="Transglut_core"/>
    <property type="match status" value="1"/>
</dbReference>
<dbReference type="RefSeq" id="WP_069444663.1">
    <property type="nucleotide sequence ID" value="NZ_LPWE01000011.1"/>
</dbReference>
<dbReference type="PANTHER" id="PTHR33490">
    <property type="entry name" value="BLR5614 PROTEIN-RELATED"/>
    <property type="match status" value="1"/>
</dbReference>
<organism evidence="2 3">
    <name type="scientific">Methyloceanibacter stevinii</name>
    <dbReference type="NCBI Taxonomy" id="1774970"/>
    <lineage>
        <taxon>Bacteria</taxon>
        <taxon>Pseudomonadati</taxon>
        <taxon>Pseudomonadota</taxon>
        <taxon>Alphaproteobacteria</taxon>
        <taxon>Hyphomicrobiales</taxon>
        <taxon>Hyphomicrobiaceae</taxon>
        <taxon>Methyloceanibacter</taxon>
    </lineage>
</organism>
<dbReference type="PANTHER" id="PTHR33490:SF7">
    <property type="entry name" value="BLR2979 PROTEIN"/>
    <property type="match status" value="1"/>
</dbReference>
<dbReference type="STRING" id="1774970.AUC70_06205"/>
<dbReference type="EMBL" id="LPWE01000011">
    <property type="protein sequence ID" value="ODR95362.1"/>
    <property type="molecule type" value="Genomic_DNA"/>
</dbReference>
<dbReference type="SUPFAM" id="SSF54001">
    <property type="entry name" value="Cysteine proteinases"/>
    <property type="match status" value="1"/>
</dbReference>
<accession>A0A1E3VPE3</accession>
<dbReference type="InterPro" id="IPR013589">
    <property type="entry name" value="Bac_transglu_N"/>
</dbReference>
<dbReference type="Proteomes" id="UP000094172">
    <property type="component" value="Unassembled WGS sequence"/>
</dbReference>
<keyword evidence="3" id="KW-1185">Reference proteome</keyword>
<evidence type="ECO:0000259" key="1">
    <source>
        <dbReference type="SMART" id="SM00460"/>
    </source>
</evidence>
<dbReference type="Gene3D" id="3.10.620.30">
    <property type="match status" value="1"/>
</dbReference>
<gene>
    <name evidence="2" type="ORF">AUC70_06205</name>
</gene>
<evidence type="ECO:0000313" key="3">
    <source>
        <dbReference type="Proteomes" id="UP000094172"/>
    </source>
</evidence>
<feature type="domain" description="Transglutaminase-like" evidence="1">
    <location>
        <begin position="175"/>
        <end position="246"/>
    </location>
</feature>
<protein>
    <submittedName>
        <fullName evidence="2">Transglutaminase</fullName>
    </submittedName>
</protein>